<dbReference type="EC" id="3.1.26.4" evidence="6 14"/>
<organism evidence="18 19">
    <name type="scientific">Mycoplasma capricolum subsp. capricolum 14232</name>
    <dbReference type="NCBI Taxonomy" id="1188238"/>
    <lineage>
        <taxon>Bacteria</taxon>
        <taxon>Bacillati</taxon>
        <taxon>Mycoplasmatota</taxon>
        <taxon>Mollicutes</taxon>
        <taxon>Mycoplasmataceae</taxon>
        <taxon>Mycoplasma</taxon>
    </lineage>
</organism>
<accession>A0A084EM39</accession>
<evidence type="ECO:0000313" key="19">
    <source>
        <dbReference type="Proteomes" id="UP000028533"/>
    </source>
</evidence>
<dbReference type="PANTHER" id="PTHR10954">
    <property type="entry name" value="RIBONUCLEASE H2 SUBUNIT A"/>
    <property type="match status" value="1"/>
</dbReference>
<dbReference type="Gene3D" id="3.30.420.10">
    <property type="entry name" value="Ribonuclease H-like superfamily/Ribonuclease H"/>
    <property type="match status" value="1"/>
</dbReference>
<dbReference type="GO" id="GO:0032299">
    <property type="term" value="C:ribonuclease H2 complex"/>
    <property type="evidence" value="ECO:0007669"/>
    <property type="project" value="TreeGrafter"/>
</dbReference>
<dbReference type="GO" id="GO:0005737">
    <property type="term" value="C:cytoplasm"/>
    <property type="evidence" value="ECO:0007669"/>
    <property type="project" value="UniProtKB-SubCell"/>
</dbReference>
<dbReference type="Proteomes" id="UP000028533">
    <property type="component" value="Unassembled WGS sequence"/>
</dbReference>
<keyword evidence="12 14" id="KW-0378">Hydrolase</keyword>
<dbReference type="GO" id="GO:0030145">
    <property type="term" value="F:manganese ion binding"/>
    <property type="evidence" value="ECO:0007669"/>
    <property type="project" value="UniProtKB-UniRule"/>
</dbReference>
<dbReference type="NCBIfam" id="NF000595">
    <property type="entry name" value="PRK00015.1-3"/>
    <property type="match status" value="1"/>
</dbReference>
<evidence type="ECO:0000256" key="2">
    <source>
        <dbReference type="ARBA" id="ARBA00001946"/>
    </source>
</evidence>
<dbReference type="PROSITE" id="PS51975">
    <property type="entry name" value="RNASE_H_2"/>
    <property type="match status" value="1"/>
</dbReference>
<protein>
    <recommendedName>
        <fullName evidence="7 14">Ribonuclease HII</fullName>
        <shortName evidence="14">RNase HII</shortName>
        <ecNumber evidence="6 14">3.1.26.4</ecNumber>
    </recommendedName>
</protein>
<comment type="caution">
    <text evidence="18">The sequence shown here is derived from an EMBL/GenBank/DDBJ whole genome shotgun (WGS) entry which is preliminary data.</text>
</comment>
<dbReference type="GO" id="GO:0004523">
    <property type="term" value="F:RNA-DNA hybrid ribonuclease activity"/>
    <property type="evidence" value="ECO:0007669"/>
    <property type="project" value="UniProtKB-UniRule"/>
</dbReference>
<reference evidence="18 19" key="1">
    <citation type="submission" date="2014-02" db="EMBL/GenBank/DDBJ databases">
        <title>Genome sequence of Mycoplasma capricolum subsp. capricolum strain 14232.</title>
        <authorList>
            <person name="Sirand-Pugnet P."/>
            <person name="Breton M."/>
            <person name="Dordet-Frisoni E."/>
            <person name="Baranowski E."/>
            <person name="Barre A."/>
            <person name="Couture C."/>
            <person name="Dupuy V."/>
            <person name="Gaurivaud P."/>
            <person name="Jacob D."/>
            <person name="Lemaitre C."/>
            <person name="Manso-Silvan L."/>
            <person name="Nikolski M."/>
            <person name="Nouvel L.-X."/>
            <person name="Poumarat F."/>
            <person name="Tardy F."/>
            <person name="Thebault P."/>
            <person name="Theil S."/>
            <person name="Citti C."/>
            <person name="Thiaucourt F."/>
            <person name="Blanchard A."/>
        </authorList>
    </citation>
    <scope>NUCLEOTIDE SEQUENCE [LARGE SCALE GENOMIC DNA]</scope>
    <source>
        <strain evidence="18 19">14232</strain>
    </source>
</reference>
<evidence type="ECO:0000256" key="13">
    <source>
        <dbReference type="ARBA" id="ARBA00023211"/>
    </source>
</evidence>
<dbReference type="AlphaFoldDB" id="A0A084EM39"/>
<dbReference type="InterPro" id="IPR001352">
    <property type="entry name" value="RNase_HII/HIII"/>
</dbReference>
<evidence type="ECO:0000256" key="7">
    <source>
        <dbReference type="ARBA" id="ARBA00019179"/>
    </source>
</evidence>
<evidence type="ECO:0000256" key="4">
    <source>
        <dbReference type="ARBA" id="ARBA00004496"/>
    </source>
</evidence>
<evidence type="ECO:0000256" key="5">
    <source>
        <dbReference type="ARBA" id="ARBA00007383"/>
    </source>
</evidence>
<dbReference type="Pfam" id="PF01351">
    <property type="entry name" value="RNase_HII"/>
    <property type="match status" value="1"/>
</dbReference>
<feature type="binding site" evidence="14 15">
    <location>
        <position position="24"/>
    </location>
    <ligand>
        <name>a divalent metal cation</name>
        <dbReference type="ChEBI" id="CHEBI:60240"/>
    </ligand>
</feature>
<evidence type="ECO:0000259" key="17">
    <source>
        <dbReference type="PROSITE" id="PS51975"/>
    </source>
</evidence>
<dbReference type="InterPro" id="IPR012337">
    <property type="entry name" value="RNaseH-like_sf"/>
</dbReference>
<dbReference type="GO" id="GO:0043137">
    <property type="term" value="P:DNA replication, removal of RNA primer"/>
    <property type="evidence" value="ECO:0007669"/>
    <property type="project" value="TreeGrafter"/>
</dbReference>
<dbReference type="PANTHER" id="PTHR10954:SF18">
    <property type="entry name" value="RIBONUCLEASE HII"/>
    <property type="match status" value="1"/>
</dbReference>
<keyword evidence="9 14" id="KW-0540">Nuclease</keyword>
<evidence type="ECO:0000313" key="18">
    <source>
        <dbReference type="EMBL" id="KEZ19031.1"/>
    </source>
</evidence>
<evidence type="ECO:0000256" key="1">
    <source>
        <dbReference type="ARBA" id="ARBA00000077"/>
    </source>
</evidence>
<comment type="cofactor">
    <cofactor evidence="2">
        <name>Mg(2+)</name>
        <dbReference type="ChEBI" id="CHEBI:18420"/>
    </cofactor>
</comment>
<keyword evidence="11 14" id="KW-0255">Endonuclease</keyword>
<dbReference type="RefSeq" id="WP_036431979.1">
    <property type="nucleotide sequence ID" value="NZ_JFDO01000017.1"/>
</dbReference>
<dbReference type="InterPro" id="IPR036397">
    <property type="entry name" value="RNaseH_sf"/>
</dbReference>
<proteinExistence type="inferred from homology"/>
<comment type="subcellular location">
    <subcellularLocation>
        <location evidence="4 14">Cytoplasm</location>
    </subcellularLocation>
</comment>
<evidence type="ECO:0000256" key="10">
    <source>
        <dbReference type="ARBA" id="ARBA00022723"/>
    </source>
</evidence>
<evidence type="ECO:0000256" key="3">
    <source>
        <dbReference type="ARBA" id="ARBA00004065"/>
    </source>
</evidence>
<dbReference type="SUPFAM" id="SSF53098">
    <property type="entry name" value="Ribonuclease H-like"/>
    <property type="match status" value="1"/>
</dbReference>
<feature type="binding site" evidence="14 15">
    <location>
        <position position="25"/>
    </location>
    <ligand>
        <name>a divalent metal cation</name>
        <dbReference type="ChEBI" id="CHEBI:60240"/>
    </ligand>
</feature>
<dbReference type="InterPro" id="IPR022898">
    <property type="entry name" value="RNase_HII"/>
</dbReference>
<comment type="catalytic activity">
    <reaction evidence="1 14 15 16">
        <text>Endonucleolytic cleavage to 5'-phosphomonoester.</text>
        <dbReference type="EC" id="3.1.26.4"/>
    </reaction>
</comment>
<evidence type="ECO:0000256" key="11">
    <source>
        <dbReference type="ARBA" id="ARBA00022759"/>
    </source>
</evidence>
<comment type="cofactor">
    <cofactor evidence="14 15">
        <name>Mn(2+)</name>
        <dbReference type="ChEBI" id="CHEBI:29035"/>
    </cofactor>
    <cofactor evidence="14 15">
        <name>Mg(2+)</name>
        <dbReference type="ChEBI" id="CHEBI:18420"/>
    </cofactor>
    <text evidence="14 15">Manganese or magnesium. Binds 1 divalent metal ion per monomer in the absence of substrate. May bind a second metal ion after substrate binding.</text>
</comment>
<dbReference type="HAMAP" id="MF_00052_B">
    <property type="entry name" value="RNase_HII_B"/>
    <property type="match status" value="1"/>
</dbReference>
<keyword evidence="10 14" id="KW-0479">Metal-binding</keyword>
<evidence type="ECO:0000256" key="6">
    <source>
        <dbReference type="ARBA" id="ARBA00012180"/>
    </source>
</evidence>
<keyword evidence="13 14" id="KW-0464">Manganese</keyword>
<gene>
    <name evidence="14 18" type="primary">rnhB</name>
    <name evidence="18" type="ORF">MCAPa_5240</name>
</gene>
<name>A0A084EM39_MYCCA</name>
<dbReference type="GO" id="GO:0006298">
    <property type="term" value="P:mismatch repair"/>
    <property type="evidence" value="ECO:0007669"/>
    <property type="project" value="TreeGrafter"/>
</dbReference>
<comment type="function">
    <text evidence="3 14 16">Endonuclease that specifically degrades the RNA of RNA-DNA hybrids.</text>
</comment>
<evidence type="ECO:0000256" key="14">
    <source>
        <dbReference type="HAMAP-Rule" id="MF_00052"/>
    </source>
</evidence>
<evidence type="ECO:0000256" key="8">
    <source>
        <dbReference type="ARBA" id="ARBA00022490"/>
    </source>
</evidence>
<dbReference type="EMBL" id="JFDO01000017">
    <property type="protein sequence ID" value="KEZ19031.1"/>
    <property type="molecule type" value="Genomic_DNA"/>
</dbReference>
<evidence type="ECO:0000256" key="16">
    <source>
        <dbReference type="RuleBase" id="RU003515"/>
    </source>
</evidence>
<sequence length="207" mass="23336">MINRKSFDDQIKLDHNITYLSGSDEAGRGCLAGPLVVASVILKPDYFNPLIKDSKKLNPKTRQILFDEIIKNCLDYQIMIISSKQVDELNPLQASLLGFKTTISNLKITPDLGLIDGNQNINLENIKTLSIIKGDDNSFSIACSSILAKVTRDKILDQYDQIYPNYGFKSHKGYCTKKHLLAIQKYGVLDIHRKSYKPIKKISKETS</sequence>
<dbReference type="InterPro" id="IPR024567">
    <property type="entry name" value="RNase_HII/HIII_dom"/>
</dbReference>
<comment type="similarity">
    <text evidence="5 14 16">Belongs to the RNase HII family.</text>
</comment>
<feature type="binding site" evidence="14 15">
    <location>
        <position position="116"/>
    </location>
    <ligand>
        <name>a divalent metal cation</name>
        <dbReference type="ChEBI" id="CHEBI:60240"/>
    </ligand>
</feature>
<keyword evidence="8 14" id="KW-0963">Cytoplasm</keyword>
<dbReference type="GO" id="GO:0003723">
    <property type="term" value="F:RNA binding"/>
    <property type="evidence" value="ECO:0007669"/>
    <property type="project" value="UniProtKB-UniRule"/>
</dbReference>
<feature type="domain" description="RNase H type-2" evidence="17">
    <location>
        <begin position="18"/>
        <end position="207"/>
    </location>
</feature>
<evidence type="ECO:0000256" key="9">
    <source>
        <dbReference type="ARBA" id="ARBA00022722"/>
    </source>
</evidence>
<evidence type="ECO:0000256" key="15">
    <source>
        <dbReference type="PROSITE-ProRule" id="PRU01319"/>
    </source>
</evidence>
<evidence type="ECO:0000256" key="12">
    <source>
        <dbReference type="ARBA" id="ARBA00022801"/>
    </source>
</evidence>
<dbReference type="CDD" id="cd07182">
    <property type="entry name" value="RNase_HII_bacteria_HII_like"/>
    <property type="match status" value="1"/>
</dbReference>